<dbReference type="AlphaFoldDB" id="A0A9W6ZAU7"/>
<evidence type="ECO:0000313" key="1">
    <source>
        <dbReference type="EMBL" id="GMH48871.1"/>
    </source>
</evidence>
<evidence type="ECO:0000313" key="2">
    <source>
        <dbReference type="Proteomes" id="UP001165082"/>
    </source>
</evidence>
<protein>
    <submittedName>
        <fullName evidence="1">Uncharacterized protein</fullName>
    </submittedName>
</protein>
<organism evidence="1 2">
    <name type="scientific">Triparma retinervis</name>
    <dbReference type="NCBI Taxonomy" id="2557542"/>
    <lineage>
        <taxon>Eukaryota</taxon>
        <taxon>Sar</taxon>
        <taxon>Stramenopiles</taxon>
        <taxon>Ochrophyta</taxon>
        <taxon>Bolidophyceae</taxon>
        <taxon>Parmales</taxon>
        <taxon>Triparmaceae</taxon>
        <taxon>Triparma</taxon>
    </lineage>
</organism>
<reference evidence="1" key="1">
    <citation type="submission" date="2022-07" db="EMBL/GenBank/DDBJ databases">
        <title>Genome analysis of Parmales, a sister group of diatoms, reveals the evolutionary specialization of diatoms from phago-mixotrophs to photoautotrophs.</title>
        <authorList>
            <person name="Ban H."/>
            <person name="Sato S."/>
            <person name="Yoshikawa S."/>
            <person name="Kazumasa Y."/>
            <person name="Nakamura Y."/>
            <person name="Ichinomiya M."/>
            <person name="Saitoh K."/>
            <person name="Sato N."/>
            <person name="Blanc-Mathieu R."/>
            <person name="Endo H."/>
            <person name="Kuwata A."/>
            <person name="Ogata H."/>
        </authorList>
    </citation>
    <scope>NUCLEOTIDE SEQUENCE</scope>
</reference>
<dbReference type="Proteomes" id="UP001165082">
    <property type="component" value="Unassembled WGS sequence"/>
</dbReference>
<accession>A0A9W6ZAU7</accession>
<keyword evidence="2" id="KW-1185">Reference proteome</keyword>
<comment type="caution">
    <text evidence="1">The sequence shown here is derived from an EMBL/GenBank/DDBJ whole genome shotgun (WGS) entry which is preliminary data.</text>
</comment>
<dbReference type="OrthoDB" id="202789at2759"/>
<sequence length="74" mass="7995">MTIFPLLLPATANAGETRGDVELTPLNSLAFNYRGSTEGAAPKPVDEFSIDYSEFLTFLSNGMVDNRRVLPAAC</sequence>
<gene>
    <name evidence="1" type="ORF">TrRE_jg4241</name>
</gene>
<dbReference type="EMBL" id="BRXZ01000617">
    <property type="protein sequence ID" value="GMH48871.1"/>
    <property type="molecule type" value="Genomic_DNA"/>
</dbReference>
<proteinExistence type="predicted"/>
<name>A0A9W6ZAU7_9STRA</name>